<feature type="active site" description="Nucleophile; methyl group acceptor" evidence="9">
    <location>
        <position position="138"/>
    </location>
</feature>
<dbReference type="GO" id="GO:0032259">
    <property type="term" value="P:methylation"/>
    <property type="evidence" value="ECO:0007669"/>
    <property type="project" value="UniProtKB-KW"/>
</dbReference>
<evidence type="ECO:0000256" key="2">
    <source>
        <dbReference type="ARBA" id="ARBA00008711"/>
    </source>
</evidence>
<dbReference type="EMBL" id="DXBX01000037">
    <property type="protein sequence ID" value="HIZ32926.1"/>
    <property type="molecule type" value="Genomic_DNA"/>
</dbReference>
<dbReference type="SUPFAM" id="SSF53155">
    <property type="entry name" value="Methylated DNA-protein cysteine methyltransferase domain"/>
    <property type="match status" value="1"/>
</dbReference>
<evidence type="ECO:0000256" key="5">
    <source>
        <dbReference type="ARBA" id="ARBA00022679"/>
    </source>
</evidence>
<keyword evidence="7 9" id="KW-0234">DNA repair</keyword>
<dbReference type="InterPro" id="IPR001497">
    <property type="entry name" value="MethylDNA_cys_MeTrfase_AS"/>
</dbReference>
<organism evidence="12 13">
    <name type="scientific">Candidatus Bacteroides merdigallinarum</name>
    <dbReference type="NCBI Taxonomy" id="2838473"/>
    <lineage>
        <taxon>Bacteria</taxon>
        <taxon>Pseudomonadati</taxon>
        <taxon>Bacteroidota</taxon>
        <taxon>Bacteroidia</taxon>
        <taxon>Bacteroidales</taxon>
        <taxon>Bacteroidaceae</taxon>
        <taxon>Bacteroides</taxon>
    </lineage>
</organism>
<evidence type="ECO:0000259" key="10">
    <source>
        <dbReference type="Pfam" id="PF01035"/>
    </source>
</evidence>
<dbReference type="InterPro" id="IPR014048">
    <property type="entry name" value="MethylDNA_cys_MeTrfase_DNA-bd"/>
</dbReference>
<sequence length="170" mass="19331">MNAIYVQTYQSPCGNLLLGSLGDKLCLCDWIDRRNRTKIDNRLQRCLRALYEKKITDVQVEAIQQLDEYFRHERTTFDVPLLLAGTEFQQRVWQALMEIPYGETRSYAEVAMQLGHAKAVRALGGAIGANALSFFVPCHRVIGSNHSMTGYAGGLEAKKYLLDLEQSWEE</sequence>
<dbReference type="InterPro" id="IPR008332">
    <property type="entry name" value="MethylG_MeTrfase_N"/>
</dbReference>
<dbReference type="Gene3D" id="1.10.10.10">
    <property type="entry name" value="Winged helix-like DNA-binding domain superfamily/Winged helix DNA-binding domain"/>
    <property type="match status" value="1"/>
</dbReference>
<comment type="caution">
    <text evidence="12">The sequence shown here is derived from an EMBL/GenBank/DDBJ whole genome shotgun (WGS) entry which is preliminary data.</text>
</comment>
<evidence type="ECO:0000256" key="1">
    <source>
        <dbReference type="ARBA" id="ARBA00001286"/>
    </source>
</evidence>
<evidence type="ECO:0000256" key="4">
    <source>
        <dbReference type="ARBA" id="ARBA00022603"/>
    </source>
</evidence>
<evidence type="ECO:0000313" key="13">
    <source>
        <dbReference type="Proteomes" id="UP000824028"/>
    </source>
</evidence>
<dbReference type="EC" id="2.1.1.63" evidence="9"/>
<dbReference type="Pfam" id="PF01035">
    <property type="entry name" value="DNA_binding_1"/>
    <property type="match status" value="1"/>
</dbReference>
<evidence type="ECO:0000259" key="11">
    <source>
        <dbReference type="Pfam" id="PF02870"/>
    </source>
</evidence>
<dbReference type="PROSITE" id="PS00374">
    <property type="entry name" value="MGMT"/>
    <property type="match status" value="1"/>
</dbReference>
<reference evidence="12" key="1">
    <citation type="journal article" date="2021" name="PeerJ">
        <title>Extensive microbial diversity within the chicken gut microbiome revealed by metagenomics and culture.</title>
        <authorList>
            <person name="Gilroy R."/>
            <person name="Ravi A."/>
            <person name="Getino M."/>
            <person name="Pursley I."/>
            <person name="Horton D.L."/>
            <person name="Alikhan N.F."/>
            <person name="Baker D."/>
            <person name="Gharbi K."/>
            <person name="Hall N."/>
            <person name="Watson M."/>
            <person name="Adriaenssens E.M."/>
            <person name="Foster-Nyarko E."/>
            <person name="Jarju S."/>
            <person name="Secka A."/>
            <person name="Antonio M."/>
            <person name="Oren A."/>
            <person name="Chaudhuri R.R."/>
            <person name="La Ragione R."/>
            <person name="Hildebrand F."/>
            <person name="Pallen M.J."/>
        </authorList>
    </citation>
    <scope>NUCLEOTIDE SEQUENCE</scope>
    <source>
        <strain evidence="12">ChiHjej9B8-1298</strain>
    </source>
</reference>
<gene>
    <name evidence="12" type="ORF">H9814_05170</name>
</gene>
<dbReference type="SUPFAM" id="SSF46767">
    <property type="entry name" value="Methylated DNA-protein cysteine methyltransferase, C-terminal domain"/>
    <property type="match status" value="1"/>
</dbReference>
<comment type="catalytic activity">
    <reaction evidence="8 9">
        <text>a 6-O-methyl-2'-deoxyguanosine in DNA + L-cysteinyl-[protein] = S-methyl-L-cysteinyl-[protein] + a 2'-deoxyguanosine in DNA</text>
        <dbReference type="Rhea" id="RHEA:24000"/>
        <dbReference type="Rhea" id="RHEA-COMP:10131"/>
        <dbReference type="Rhea" id="RHEA-COMP:10132"/>
        <dbReference type="Rhea" id="RHEA-COMP:11367"/>
        <dbReference type="Rhea" id="RHEA-COMP:11368"/>
        <dbReference type="ChEBI" id="CHEBI:29950"/>
        <dbReference type="ChEBI" id="CHEBI:82612"/>
        <dbReference type="ChEBI" id="CHEBI:85445"/>
        <dbReference type="ChEBI" id="CHEBI:85448"/>
        <dbReference type="EC" id="2.1.1.63"/>
    </reaction>
</comment>
<keyword evidence="3 9" id="KW-0963">Cytoplasm</keyword>
<evidence type="ECO:0000256" key="6">
    <source>
        <dbReference type="ARBA" id="ARBA00022763"/>
    </source>
</evidence>
<keyword evidence="6 9" id="KW-0227">DNA damage</keyword>
<dbReference type="Pfam" id="PF02870">
    <property type="entry name" value="Methyltransf_1N"/>
    <property type="match status" value="1"/>
</dbReference>
<dbReference type="FunFam" id="1.10.10.10:FF:000214">
    <property type="entry name" value="Methylated-DNA--protein-cysteine methyltransferase"/>
    <property type="match status" value="1"/>
</dbReference>
<feature type="domain" description="Methylguanine DNA methyltransferase ribonuclease-like" evidence="11">
    <location>
        <begin position="4"/>
        <end position="82"/>
    </location>
</feature>
<dbReference type="HAMAP" id="MF_00772">
    <property type="entry name" value="OGT"/>
    <property type="match status" value="1"/>
</dbReference>
<evidence type="ECO:0000256" key="3">
    <source>
        <dbReference type="ARBA" id="ARBA00022490"/>
    </source>
</evidence>
<comment type="miscellaneous">
    <text evidence="9">This enzyme catalyzes only one turnover and therefore is not strictly catalytic. According to one definition, an enzyme is a biocatalyst that acts repeatedly and over many reaction cycles.</text>
</comment>
<dbReference type="InterPro" id="IPR023546">
    <property type="entry name" value="MGMT"/>
</dbReference>
<reference evidence="12" key="2">
    <citation type="submission" date="2021-04" db="EMBL/GenBank/DDBJ databases">
        <authorList>
            <person name="Gilroy R."/>
        </authorList>
    </citation>
    <scope>NUCLEOTIDE SEQUENCE</scope>
    <source>
        <strain evidence="12">ChiHjej9B8-1298</strain>
    </source>
</reference>
<name>A0A9D2E8T8_9BACE</name>
<dbReference type="InterPro" id="IPR036631">
    <property type="entry name" value="MGMT_N_sf"/>
</dbReference>
<dbReference type="PANTHER" id="PTHR10815:SF5">
    <property type="entry name" value="METHYLATED-DNA--PROTEIN-CYSTEINE METHYLTRANSFERASE"/>
    <property type="match status" value="1"/>
</dbReference>
<evidence type="ECO:0000313" key="12">
    <source>
        <dbReference type="EMBL" id="HIZ32926.1"/>
    </source>
</evidence>
<comment type="subcellular location">
    <subcellularLocation>
        <location evidence="9">Cytoplasm</location>
    </subcellularLocation>
</comment>
<dbReference type="PANTHER" id="PTHR10815">
    <property type="entry name" value="METHYLATED-DNA--PROTEIN-CYSTEINE METHYLTRANSFERASE"/>
    <property type="match status" value="1"/>
</dbReference>
<dbReference type="GO" id="GO:0005737">
    <property type="term" value="C:cytoplasm"/>
    <property type="evidence" value="ECO:0007669"/>
    <property type="project" value="UniProtKB-SubCell"/>
</dbReference>
<evidence type="ECO:0000256" key="7">
    <source>
        <dbReference type="ARBA" id="ARBA00023204"/>
    </source>
</evidence>
<feature type="domain" description="Methylated-DNA-[protein]-cysteine S-methyltransferase DNA binding" evidence="10">
    <location>
        <begin position="87"/>
        <end position="166"/>
    </location>
</feature>
<accession>A0A9D2E8T8</accession>
<evidence type="ECO:0000256" key="8">
    <source>
        <dbReference type="ARBA" id="ARBA00049348"/>
    </source>
</evidence>
<comment type="catalytic activity">
    <reaction evidence="1 9">
        <text>a 4-O-methyl-thymidine in DNA + L-cysteinyl-[protein] = a thymidine in DNA + S-methyl-L-cysteinyl-[protein]</text>
        <dbReference type="Rhea" id="RHEA:53428"/>
        <dbReference type="Rhea" id="RHEA-COMP:10131"/>
        <dbReference type="Rhea" id="RHEA-COMP:10132"/>
        <dbReference type="Rhea" id="RHEA-COMP:13555"/>
        <dbReference type="Rhea" id="RHEA-COMP:13556"/>
        <dbReference type="ChEBI" id="CHEBI:29950"/>
        <dbReference type="ChEBI" id="CHEBI:82612"/>
        <dbReference type="ChEBI" id="CHEBI:137386"/>
        <dbReference type="ChEBI" id="CHEBI:137387"/>
        <dbReference type="EC" id="2.1.1.63"/>
    </reaction>
</comment>
<comment type="function">
    <text evidence="9">Involved in the cellular defense against the biological effects of O6-methylguanine (O6-MeG) and O4-methylthymine (O4-MeT) in DNA. Repairs the methylated nucleobase in DNA by stoichiometrically transferring the methyl group to a cysteine residue in the enzyme. This is a suicide reaction: the enzyme is irreversibly inactivated.</text>
</comment>
<dbReference type="InterPro" id="IPR036388">
    <property type="entry name" value="WH-like_DNA-bd_sf"/>
</dbReference>
<dbReference type="Proteomes" id="UP000824028">
    <property type="component" value="Unassembled WGS sequence"/>
</dbReference>
<dbReference type="InterPro" id="IPR036217">
    <property type="entry name" value="MethylDNA_cys_MeTrfase_DNAb"/>
</dbReference>
<dbReference type="NCBIfam" id="TIGR00589">
    <property type="entry name" value="ogt"/>
    <property type="match status" value="1"/>
</dbReference>
<dbReference type="GO" id="GO:0006307">
    <property type="term" value="P:DNA alkylation repair"/>
    <property type="evidence" value="ECO:0007669"/>
    <property type="project" value="UniProtKB-UniRule"/>
</dbReference>
<keyword evidence="5 9" id="KW-0808">Transferase</keyword>
<evidence type="ECO:0000256" key="9">
    <source>
        <dbReference type="HAMAP-Rule" id="MF_00772"/>
    </source>
</evidence>
<protein>
    <recommendedName>
        <fullName evidence="9">Methylated-DNA--protein-cysteine methyltransferase</fullName>
        <ecNumber evidence="9">2.1.1.63</ecNumber>
    </recommendedName>
    <alternativeName>
        <fullName evidence="9">6-O-methylguanine-DNA methyltransferase</fullName>
        <shortName evidence="9">MGMT</shortName>
    </alternativeName>
    <alternativeName>
        <fullName evidence="9">O-6-methylguanine-DNA-alkyltransferase</fullName>
    </alternativeName>
</protein>
<dbReference type="GO" id="GO:0003908">
    <property type="term" value="F:methylated-DNA-[protein]-cysteine S-methyltransferase activity"/>
    <property type="evidence" value="ECO:0007669"/>
    <property type="project" value="UniProtKB-UniRule"/>
</dbReference>
<comment type="similarity">
    <text evidence="2 9">Belongs to the MGMT family.</text>
</comment>
<dbReference type="Gene3D" id="3.30.160.70">
    <property type="entry name" value="Methylated DNA-protein cysteine methyltransferase domain"/>
    <property type="match status" value="1"/>
</dbReference>
<keyword evidence="4 9" id="KW-0489">Methyltransferase</keyword>
<proteinExistence type="inferred from homology"/>
<dbReference type="CDD" id="cd06445">
    <property type="entry name" value="ATase"/>
    <property type="match status" value="1"/>
</dbReference>
<dbReference type="AlphaFoldDB" id="A0A9D2E8T8"/>